<reference evidence="3" key="1">
    <citation type="journal article" date="2017" name="Nat. Commun.">
        <title>The asparagus genome sheds light on the origin and evolution of a young Y chromosome.</title>
        <authorList>
            <person name="Harkess A."/>
            <person name="Zhou J."/>
            <person name="Xu C."/>
            <person name="Bowers J.E."/>
            <person name="Van der Hulst R."/>
            <person name="Ayyampalayam S."/>
            <person name="Mercati F."/>
            <person name="Riccardi P."/>
            <person name="McKain M.R."/>
            <person name="Kakrana A."/>
            <person name="Tang H."/>
            <person name="Ray J."/>
            <person name="Groenendijk J."/>
            <person name="Arikit S."/>
            <person name="Mathioni S.M."/>
            <person name="Nakano M."/>
            <person name="Shan H."/>
            <person name="Telgmann-Rauber A."/>
            <person name="Kanno A."/>
            <person name="Yue Z."/>
            <person name="Chen H."/>
            <person name="Li W."/>
            <person name="Chen Y."/>
            <person name="Xu X."/>
            <person name="Zhang Y."/>
            <person name="Luo S."/>
            <person name="Chen H."/>
            <person name="Gao J."/>
            <person name="Mao Z."/>
            <person name="Pires J.C."/>
            <person name="Luo M."/>
            <person name="Kudrna D."/>
            <person name="Wing R.A."/>
            <person name="Meyers B.C."/>
            <person name="Yi K."/>
            <person name="Kong H."/>
            <person name="Lavrijsen P."/>
            <person name="Sunseri F."/>
            <person name="Falavigna A."/>
            <person name="Ye Y."/>
            <person name="Leebens-Mack J.H."/>
            <person name="Chen G."/>
        </authorList>
    </citation>
    <scope>NUCLEOTIDE SEQUENCE [LARGE SCALE GENOMIC DNA]</scope>
    <source>
        <strain evidence="3">cv. DH0086</strain>
    </source>
</reference>
<protein>
    <submittedName>
        <fullName evidence="2">Uncharacterized protein</fullName>
    </submittedName>
</protein>
<gene>
    <name evidence="2" type="ORF">A4U43_C07F31570</name>
</gene>
<organism evidence="2 3">
    <name type="scientific">Asparagus officinalis</name>
    <name type="common">Garden asparagus</name>
    <dbReference type="NCBI Taxonomy" id="4686"/>
    <lineage>
        <taxon>Eukaryota</taxon>
        <taxon>Viridiplantae</taxon>
        <taxon>Streptophyta</taxon>
        <taxon>Embryophyta</taxon>
        <taxon>Tracheophyta</taxon>
        <taxon>Spermatophyta</taxon>
        <taxon>Magnoliopsida</taxon>
        <taxon>Liliopsida</taxon>
        <taxon>Asparagales</taxon>
        <taxon>Asparagaceae</taxon>
        <taxon>Asparagoideae</taxon>
        <taxon>Asparagus</taxon>
    </lineage>
</organism>
<name>A0A5P1EJG5_ASPOF</name>
<proteinExistence type="predicted"/>
<accession>A0A5P1EJG5</accession>
<dbReference type="Proteomes" id="UP000243459">
    <property type="component" value="Chromosome 7"/>
</dbReference>
<evidence type="ECO:0000313" key="3">
    <source>
        <dbReference type="Proteomes" id="UP000243459"/>
    </source>
</evidence>
<sequence>MQPGRARWFITGEKFKPAKQTGFHFMITRSRKGLARVNTRGDFGFERNKTYEKLSMLNEAYEKELVRLGVDLKAIKEDIGKRFVQEKQQRENKDERVDKPRGDESNGSKC</sequence>
<feature type="region of interest" description="Disordered" evidence="1">
    <location>
        <begin position="84"/>
        <end position="110"/>
    </location>
</feature>
<dbReference type="Gramene" id="ONK64929">
    <property type="protein sequence ID" value="ONK64929"/>
    <property type="gene ID" value="A4U43_C07F31570"/>
</dbReference>
<keyword evidence="3" id="KW-1185">Reference proteome</keyword>
<evidence type="ECO:0000313" key="2">
    <source>
        <dbReference type="EMBL" id="ONK64929.1"/>
    </source>
</evidence>
<evidence type="ECO:0000256" key="1">
    <source>
        <dbReference type="SAM" id="MobiDB-lite"/>
    </source>
</evidence>
<dbReference type="AlphaFoldDB" id="A0A5P1EJG5"/>
<dbReference type="EMBL" id="CM007387">
    <property type="protein sequence ID" value="ONK64929.1"/>
    <property type="molecule type" value="Genomic_DNA"/>
</dbReference>